<dbReference type="AlphaFoldDB" id="A0A212J6R0"/>
<evidence type="ECO:0000256" key="2">
    <source>
        <dbReference type="SAM" id="SignalP"/>
    </source>
</evidence>
<evidence type="ECO:0000259" key="3">
    <source>
        <dbReference type="Pfam" id="PF20597"/>
    </source>
</evidence>
<dbReference type="Pfam" id="PF20597">
    <property type="entry name" value="pAdhesive_15"/>
    <property type="match status" value="1"/>
</dbReference>
<feature type="domain" description="Choice-of-anchor A" evidence="3">
    <location>
        <begin position="98"/>
        <end position="333"/>
    </location>
</feature>
<feature type="signal peptide" evidence="2">
    <location>
        <begin position="1"/>
        <end position="25"/>
    </location>
</feature>
<feature type="chain" id="PRO_5013369965" evidence="2">
    <location>
        <begin position="26"/>
        <end position="368"/>
    </location>
</feature>
<reference evidence="4" key="1">
    <citation type="submission" date="2016-04" db="EMBL/GenBank/DDBJ databases">
        <authorList>
            <person name="Evans L.H."/>
            <person name="Alamgir A."/>
            <person name="Owens N."/>
            <person name="Weber N.D."/>
            <person name="Virtaneva K."/>
            <person name="Barbian K."/>
            <person name="Babar A."/>
            <person name="Rosenke K."/>
        </authorList>
    </citation>
    <scope>NUCLEOTIDE SEQUENCE</scope>
    <source>
        <strain evidence="4">86</strain>
    </source>
</reference>
<name>A0A212J6R0_9PROT</name>
<keyword evidence="1" id="KW-0472">Membrane</keyword>
<dbReference type="InterPro" id="IPR026588">
    <property type="entry name" value="Choice_anch_A"/>
</dbReference>
<organism evidence="4">
    <name type="scientific">uncultured Alphaproteobacteria bacterium</name>
    <dbReference type="NCBI Taxonomy" id="91750"/>
    <lineage>
        <taxon>Bacteria</taxon>
        <taxon>Pseudomonadati</taxon>
        <taxon>Pseudomonadota</taxon>
        <taxon>Alphaproteobacteria</taxon>
        <taxon>environmental samples</taxon>
    </lineage>
</organism>
<sequence length="368" mass="36635">MKLTLLTRTATAAALLGAVALPASARADAAADLLNGYNVIVFGDLTSYSQHVDGNALVGGNVDGGTYAMHYPGIPTGTALTVGGNLLGNVIVQGPGLTVGGNLSTGNLNYNSGGDVHVGGNVTSLFDLNGVGNLYISGNQTGGSNVTLANGSAYIGGAKLGTINANGGGSVHTGSSVPAATMPDVAGQVAAAQATLSSYSSQLAALAADSSVSQDGNKLTFTATAGADGIAVFNVAGSLLSAMNEFAFSLGDATAVVINVTGEIIDIAANFLNGSALDLASNTLWNFTEATDLDIERQWGGSILAVYADLDTGNNVEGSVVAAALSQRGEIHYNGPGTFVATTPIPAALPLFGAALAIFAGRRLRRRA</sequence>
<dbReference type="NCBIfam" id="TIGR04215">
    <property type="entry name" value="choice_anch_A"/>
    <property type="match status" value="1"/>
</dbReference>
<gene>
    <name evidence="4" type="ORF">KL86APRO_10591</name>
</gene>
<keyword evidence="2" id="KW-0732">Signal</keyword>
<keyword evidence="1" id="KW-0812">Transmembrane</keyword>
<accession>A0A212J6R0</accession>
<proteinExistence type="predicted"/>
<evidence type="ECO:0000256" key="1">
    <source>
        <dbReference type="SAM" id="Phobius"/>
    </source>
</evidence>
<keyword evidence="1" id="KW-1133">Transmembrane helix</keyword>
<feature type="transmembrane region" description="Helical" evidence="1">
    <location>
        <begin position="339"/>
        <end position="360"/>
    </location>
</feature>
<protein>
    <submittedName>
        <fullName evidence="4">PPE-repeat protein</fullName>
    </submittedName>
</protein>
<dbReference type="EMBL" id="FLUO01000001">
    <property type="protein sequence ID" value="SBV95084.1"/>
    <property type="molecule type" value="Genomic_DNA"/>
</dbReference>
<evidence type="ECO:0000313" key="4">
    <source>
        <dbReference type="EMBL" id="SBV95084.1"/>
    </source>
</evidence>